<dbReference type="OMA" id="PYLTHHD"/>
<keyword evidence="2 5" id="KW-0349">Heme</keyword>
<keyword evidence="6" id="KW-0560">Oxidoreductase</keyword>
<name>F2UC39_SALR5</name>
<dbReference type="STRING" id="946362.F2UC39"/>
<evidence type="ECO:0000256" key="3">
    <source>
        <dbReference type="ARBA" id="ARBA00022723"/>
    </source>
</evidence>
<dbReference type="InterPro" id="IPR017972">
    <property type="entry name" value="Cyt_P450_CS"/>
</dbReference>
<dbReference type="KEGG" id="sre:PTSG_06155"/>
<comment type="similarity">
    <text evidence="1 6">Belongs to the cytochrome P450 family.</text>
</comment>
<keyword evidence="7" id="KW-1133">Transmembrane helix</keyword>
<evidence type="ECO:0000256" key="1">
    <source>
        <dbReference type="ARBA" id="ARBA00010617"/>
    </source>
</evidence>
<accession>F2UC39</accession>
<dbReference type="Pfam" id="PF00067">
    <property type="entry name" value="p450"/>
    <property type="match status" value="1"/>
</dbReference>
<dbReference type="Proteomes" id="UP000007799">
    <property type="component" value="Unassembled WGS sequence"/>
</dbReference>
<evidence type="ECO:0000256" key="6">
    <source>
        <dbReference type="RuleBase" id="RU000461"/>
    </source>
</evidence>
<evidence type="ECO:0000256" key="7">
    <source>
        <dbReference type="SAM" id="Phobius"/>
    </source>
</evidence>
<comment type="cofactor">
    <cofactor evidence="5">
        <name>heme</name>
        <dbReference type="ChEBI" id="CHEBI:30413"/>
    </cofactor>
</comment>
<dbReference type="Gene3D" id="1.10.630.10">
    <property type="entry name" value="Cytochrome P450"/>
    <property type="match status" value="1"/>
</dbReference>
<evidence type="ECO:0000256" key="2">
    <source>
        <dbReference type="ARBA" id="ARBA00022617"/>
    </source>
</evidence>
<protein>
    <recommendedName>
        <fullName evidence="11">Cytochrome P450</fullName>
    </recommendedName>
</protein>
<proteinExistence type="inferred from homology"/>
<dbReference type="EMBL" id="GL832968">
    <property type="protein sequence ID" value="EGD74146.1"/>
    <property type="molecule type" value="Genomic_DNA"/>
</dbReference>
<dbReference type="AlphaFoldDB" id="F2UC39"/>
<dbReference type="GO" id="GO:0005506">
    <property type="term" value="F:iron ion binding"/>
    <property type="evidence" value="ECO:0007669"/>
    <property type="project" value="InterPro"/>
</dbReference>
<evidence type="ECO:0000313" key="10">
    <source>
        <dbReference type="Proteomes" id="UP000007799"/>
    </source>
</evidence>
<dbReference type="SUPFAM" id="SSF48264">
    <property type="entry name" value="Cytochrome P450"/>
    <property type="match status" value="1"/>
</dbReference>
<dbReference type="PANTHER" id="PTHR24304:SF2">
    <property type="entry name" value="24-HYDROXYCHOLESTEROL 7-ALPHA-HYDROXYLASE"/>
    <property type="match status" value="1"/>
</dbReference>
<evidence type="ECO:0000256" key="5">
    <source>
        <dbReference type="PIRSR" id="PIRSR602403-1"/>
    </source>
</evidence>
<feature type="transmembrane region" description="Helical" evidence="7">
    <location>
        <begin position="40"/>
        <end position="62"/>
    </location>
</feature>
<dbReference type="InParanoid" id="F2UC39"/>
<dbReference type="PROSITE" id="PS00086">
    <property type="entry name" value="CYTOCHROME_P450"/>
    <property type="match status" value="1"/>
</dbReference>
<keyword evidence="10" id="KW-1185">Reference proteome</keyword>
<dbReference type="OrthoDB" id="6692864at2759"/>
<dbReference type="eggNOG" id="KOG0684">
    <property type="taxonomic scope" value="Eukaryota"/>
</dbReference>
<dbReference type="GeneID" id="16073621"/>
<keyword evidence="7" id="KW-0472">Membrane</keyword>
<organism evidence="10">
    <name type="scientific">Salpingoeca rosetta (strain ATCC 50818 / BSB-021)</name>
    <dbReference type="NCBI Taxonomy" id="946362"/>
    <lineage>
        <taxon>Eukaryota</taxon>
        <taxon>Choanoflagellata</taxon>
        <taxon>Craspedida</taxon>
        <taxon>Salpingoecidae</taxon>
        <taxon>Salpingoeca</taxon>
    </lineage>
</organism>
<feature type="binding site" description="axial binding residue" evidence="5">
    <location>
        <position position="509"/>
    </location>
    <ligand>
        <name>heme</name>
        <dbReference type="ChEBI" id="CHEBI:30413"/>
    </ligand>
    <ligandPart>
        <name>Fe</name>
        <dbReference type="ChEBI" id="CHEBI:18248"/>
    </ligandPart>
</feature>
<dbReference type="RefSeq" id="XP_004993047.1">
    <property type="nucleotide sequence ID" value="XM_004992990.1"/>
</dbReference>
<dbReference type="GO" id="GO:0004497">
    <property type="term" value="F:monooxygenase activity"/>
    <property type="evidence" value="ECO:0007669"/>
    <property type="project" value="UniProtKB-KW"/>
</dbReference>
<sequence length="563" mass="62604">MMRTVMMMMMMMMVLMVLVVAGGLCGVVEAVGGEMATGHDGVMALLAACGLTAAVAAAAVLWHNVHSLGIQVAPADDGTADATDDGTNKQATASHSVHIERGIIPWIGCGLSFIKNPTKYLEDMRAQHGDTFVVLMFGVRFLFTFSPEGLQSLYGFRERDASFTEATKGLLGLKLPQEILSENDLRKFHHGLKPKLMSKYVTYANVAVQQRLRELGAEGRFELFQYLKKVVHTIGMTCWVGPKALEPPYFERLIRAYEALDPEDGFQDLSRLFSTLALRRTREKRALNDMEAVLKAIWLDQDAEGEEPVVAETDIEDNLANLHDLHRDLPDKQRYRQVAIDVFHFQLASQANMYAGMAWTLVRLLKEDNAILDRVLHEFETVKDKHGDDFIMQGRCLDELVYLEAVVMETLRMAQQSITLRKTLKPVDMKTERGTVHIETGWYVGTLLSVTNTNTASLPPTPGAAPLDTFDPNRFLSDDGKKVHLRVPEGTPRGMLMSVSAFGHGIHACPGRRFALNMTKICLYHILSRFTLSAEFPMPVPPPSSVGALARVTTPCYVSYTAK</sequence>
<evidence type="ECO:0000256" key="8">
    <source>
        <dbReference type="SAM" id="SignalP"/>
    </source>
</evidence>
<dbReference type="CDD" id="cd00302">
    <property type="entry name" value="cytochrome_P450"/>
    <property type="match status" value="1"/>
</dbReference>
<feature type="chain" id="PRO_5003290523" description="Cytochrome P450" evidence="8">
    <location>
        <begin position="31"/>
        <end position="563"/>
    </location>
</feature>
<dbReference type="PRINTS" id="PR00465">
    <property type="entry name" value="EP450IV"/>
</dbReference>
<keyword evidence="3 5" id="KW-0479">Metal-binding</keyword>
<dbReference type="InterPro" id="IPR050529">
    <property type="entry name" value="CYP450_sterol_14alpha_dmase"/>
</dbReference>
<keyword evidence="6" id="KW-0503">Monooxygenase</keyword>
<keyword evidence="4 5" id="KW-0408">Iron</keyword>
<dbReference type="GO" id="GO:0016705">
    <property type="term" value="F:oxidoreductase activity, acting on paired donors, with incorporation or reduction of molecular oxygen"/>
    <property type="evidence" value="ECO:0007669"/>
    <property type="project" value="InterPro"/>
</dbReference>
<dbReference type="InterPro" id="IPR002403">
    <property type="entry name" value="Cyt_P450_E_grp-IV"/>
</dbReference>
<evidence type="ECO:0000313" key="9">
    <source>
        <dbReference type="EMBL" id="EGD74146.1"/>
    </source>
</evidence>
<reference evidence="9" key="1">
    <citation type="submission" date="2009-08" db="EMBL/GenBank/DDBJ databases">
        <title>Annotation of Salpingoeca rosetta.</title>
        <authorList>
            <consortium name="The Broad Institute Genome Sequencing Platform"/>
            <person name="Russ C."/>
            <person name="Cuomo C."/>
            <person name="Burger G."/>
            <person name="Gray M.W."/>
            <person name="Holland P.W.H."/>
            <person name="King N."/>
            <person name="Lang F.B.F."/>
            <person name="Roger A.J."/>
            <person name="Ruiz-Trillo I."/>
            <person name="Young S.K."/>
            <person name="Zeng Q."/>
            <person name="Gargeya S."/>
            <person name="Alvarado L."/>
            <person name="Berlin A."/>
            <person name="Chapman S.B."/>
            <person name="Chen Z."/>
            <person name="Freedman E."/>
            <person name="Gellesch M."/>
            <person name="Goldberg J."/>
            <person name="Griggs A."/>
            <person name="Gujja S."/>
            <person name="Heilman E."/>
            <person name="Heiman D."/>
            <person name="Howarth C."/>
            <person name="Mehta T."/>
            <person name="Neiman D."/>
            <person name="Pearson M."/>
            <person name="Roberts A."/>
            <person name="Saif S."/>
            <person name="Shea T."/>
            <person name="Shenoy N."/>
            <person name="Sisk P."/>
            <person name="Stolte C."/>
            <person name="Sykes S."/>
            <person name="White J."/>
            <person name="Yandava C."/>
            <person name="Haas B."/>
            <person name="Nusbaum C."/>
            <person name="Birren B."/>
        </authorList>
    </citation>
    <scope>NUCLEOTIDE SEQUENCE [LARGE SCALE GENOMIC DNA]</scope>
    <source>
        <strain evidence="9">ATCC 50818</strain>
    </source>
</reference>
<dbReference type="PANTHER" id="PTHR24304">
    <property type="entry name" value="CYTOCHROME P450 FAMILY 7"/>
    <property type="match status" value="1"/>
</dbReference>
<dbReference type="FunCoup" id="F2UC39">
    <property type="interactions" value="237"/>
</dbReference>
<dbReference type="InterPro" id="IPR001128">
    <property type="entry name" value="Cyt_P450"/>
</dbReference>
<evidence type="ECO:0008006" key="11">
    <source>
        <dbReference type="Google" id="ProtNLM"/>
    </source>
</evidence>
<dbReference type="GO" id="GO:0020037">
    <property type="term" value="F:heme binding"/>
    <property type="evidence" value="ECO:0007669"/>
    <property type="project" value="InterPro"/>
</dbReference>
<evidence type="ECO:0000256" key="4">
    <source>
        <dbReference type="ARBA" id="ARBA00023004"/>
    </source>
</evidence>
<keyword evidence="7" id="KW-0812">Transmembrane</keyword>
<dbReference type="InterPro" id="IPR036396">
    <property type="entry name" value="Cyt_P450_sf"/>
</dbReference>
<keyword evidence="8" id="KW-0732">Signal</keyword>
<feature type="signal peptide" evidence="8">
    <location>
        <begin position="1"/>
        <end position="30"/>
    </location>
</feature>
<gene>
    <name evidence="9" type="ORF">PTSG_06155</name>
</gene>